<evidence type="ECO:0000256" key="3">
    <source>
        <dbReference type="ARBA" id="ARBA00022692"/>
    </source>
</evidence>
<proteinExistence type="inferred from homology"/>
<feature type="transmembrane region" description="Helical" evidence="6">
    <location>
        <begin position="61"/>
        <end position="81"/>
    </location>
</feature>
<evidence type="ECO:0000313" key="10">
    <source>
        <dbReference type="EMBL" id="RRJ82313.1"/>
    </source>
</evidence>
<dbReference type="InterPro" id="IPR001972">
    <property type="entry name" value="Stomatin_HflK_fam"/>
</dbReference>
<comment type="function">
    <text evidence="6">HflC and HflK could encode or regulate a protease.</text>
</comment>
<feature type="region of interest" description="Disordered" evidence="8">
    <location>
        <begin position="1"/>
        <end position="31"/>
    </location>
</feature>
<evidence type="ECO:0000256" key="1">
    <source>
        <dbReference type="ARBA" id="ARBA00004167"/>
    </source>
</evidence>
<dbReference type="SUPFAM" id="SSF117892">
    <property type="entry name" value="Band 7/SPFH domain"/>
    <property type="match status" value="1"/>
</dbReference>
<dbReference type="InterPro" id="IPR036013">
    <property type="entry name" value="Band_7/SPFH_dom_sf"/>
</dbReference>
<feature type="region of interest" description="Disordered" evidence="8">
    <location>
        <begin position="366"/>
        <end position="386"/>
    </location>
</feature>
<accession>A0A3P3VNA4</accession>
<dbReference type="InterPro" id="IPR020980">
    <property type="entry name" value="Membrane_HflK_N"/>
</dbReference>
<dbReference type="NCBIfam" id="TIGR01933">
    <property type="entry name" value="hflK"/>
    <property type="match status" value="1"/>
</dbReference>
<dbReference type="PANTHER" id="PTHR43327">
    <property type="entry name" value="STOMATIN-LIKE PROTEIN 2, MITOCHONDRIAL"/>
    <property type="match status" value="1"/>
</dbReference>
<dbReference type="Proteomes" id="UP000280792">
    <property type="component" value="Unassembled WGS sequence"/>
</dbReference>
<dbReference type="GO" id="GO:0006508">
    <property type="term" value="P:proteolysis"/>
    <property type="evidence" value="ECO:0007669"/>
    <property type="project" value="UniProtKB-KW"/>
</dbReference>
<reference evidence="10 11" key="2">
    <citation type="submission" date="2018-12" db="EMBL/GenBank/DDBJ databases">
        <title>Simiduia agarivorans gen. nov., sp. nov., a marine, agarolytic bacterium isolated from shallow coastal water from Keelung, Taiwan.</title>
        <authorList>
            <person name="Shieh W.Y."/>
        </authorList>
    </citation>
    <scope>NUCLEOTIDE SEQUENCE [LARGE SCALE GENOMIC DNA]</scope>
    <source>
        <strain evidence="10 11">GTF-13</strain>
    </source>
</reference>
<name>A0A3P3VNA4_9GAMM</name>
<evidence type="ECO:0000259" key="9">
    <source>
        <dbReference type="SMART" id="SM00244"/>
    </source>
</evidence>
<evidence type="ECO:0000256" key="6">
    <source>
        <dbReference type="RuleBase" id="RU364113"/>
    </source>
</evidence>
<dbReference type="InterPro" id="IPR001107">
    <property type="entry name" value="Band_7"/>
</dbReference>
<comment type="subunit">
    <text evidence="6">HflC and HflK may interact to form a multimeric complex.</text>
</comment>
<gene>
    <name evidence="10" type="primary">hflK</name>
    <name evidence="10" type="ORF">D0544_10520</name>
</gene>
<dbReference type="InterPro" id="IPR050710">
    <property type="entry name" value="Band7/mec-2_domain"/>
</dbReference>
<feature type="compositionally biased region" description="Low complexity" evidence="8">
    <location>
        <begin position="374"/>
        <end position="386"/>
    </location>
</feature>
<dbReference type="GO" id="GO:0008233">
    <property type="term" value="F:peptidase activity"/>
    <property type="evidence" value="ECO:0007669"/>
    <property type="project" value="UniProtKB-KW"/>
</dbReference>
<dbReference type="Pfam" id="PF12221">
    <property type="entry name" value="HflK_N"/>
    <property type="match status" value="1"/>
</dbReference>
<keyword evidence="10" id="KW-0645">Protease</keyword>
<comment type="subcellular location">
    <subcellularLocation>
        <location evidence="1">Membrane</location>
        <topology evidence="1">Single-pass membrane protein</topology>
    </subcellularLocation>
</comment>
<keyword evidence="11" id="KW-1185">Reference proteome</keyword>
<sequence length="386" mass="42747">MAWNEPGGNGKDQDPWGGGNRGGNQGPPDLDEAFRKLQEKLNGIFGGKGGGSSSSSGGGGVFVVALLVAFAAYIWNAVYIVDQKERAVVLRFGEYLETVTPGLHIYFPPIDSKYQENVTEFRTYNLRQQMLTEDENIVEVAMSVQYNISDLKDFILNVENPESSLEQATQSALRHVVGGSEMHQVLTEGREAMADEVRERLQSYINNYGSGINVGKINVESTSAPQEVQPAFDDVIRAREDKERSQNRAQSYANAIVPEARGEAQRLLEEAEGYRQEVIARAEGEANRFTQLLTEYRKAPEVTRQRIYLDTLQEVLGQSNKVLVDVDGGNNMMYLPLDKIMQERGGATSSGRVELDAQQIRELANQVAEDLRSRSSTSSRSGRSAQ</sequence>
<feature type="compositionally biased region" description="Gly residues" evidence="8">
    <location>
        <begin position="16"/>
        <end position="25"/>
    </location>
</feature>
<evidence type="ECO:0000256" key="4">
    <source>
        <dbReference type="ARBA" id="ARBA00022989"/>
    </source>
</evidence>
<feature type="domain" description="Band 7" evidence="9">
    <location>
        <begin position="76"/>
        <end position="236"/>
    </location>
</feature>
<keyword evidence="10" id="KW-0378">Hydrolase</keyword>
<dbReference type="SMART" id="SM00244">
    <property type="entry name" value="PHB"/>
    <property type="match status" value="1"/>
</dbReference>
<dbReference type="PRINTS" id="PR00721">
    <property type="entry name" value="STOMATIN"/>
</dbReference>
<evidence type="ECO:0000256" key="2">
    <source>
        <dbReference type="ARBA" id="ARBA00006971"/>
    </source>
</evidence>
<dbReference type="RefSeq" id="WP_125016024.1">
    <property type="nucleotide sequence ID" value="NZ_QWEZ01000002.1"/>
</dbReference>
<dbReference type="EMBL" id="QWEZ01000002">
    <property type="protein sequence ID" value="RRJ82313.1"/>
    <property type="molecule type" value="Genomic_DNA"/>
</dbReference>
<dbReference type="GO" id="GO:0016020">
    <property type="term" value="C:membrane"/>
    <property type="evidence" value="ECO:0007669"/>
    <property type="project" value="UniProtKB-SubCell"/>
</dbReference>
<keyword evidence="5 6" id="KW-0472">Membrane</keyword>
<evidence type="ECO:0000256" key="7">
    <source>
        <dbReference type="SAM" id="Coils"/>
    </source>
</evidence>
<keyword evidence="7" id="KW-0175">Coiled coil</keyword>
<organism evidence="10 11">
    <name type="scientific">Aestuariirhabdus litorea</name>
    <dbReference type="NCBI Taxonomy" id="2528527"/>
    <lineage>
        <taxon>Bacteria</taxon>
        <taxon>Pseudomonadati</taxon>
        <taxon>Pseudomonadota</taxon>
        <taxon>Gammaproteobacteria</taxon>
        <taxon>Oceanospirillales</taxon>
        <taxon>Aestuariirhabdaceae</taxon>
        <taxon>Aestuariirhabdus</taxon>
    </lineage>
</organism>
<dbReference type="CDD" id="cd03404">
    <property type="entry name" value="SPFH_HflK"/>
    <property type="match status" value="1"/>
</dbReference>
<comment type="caution">
    <text evidence="10">The sequence shown here is derived from an EMBL/GenBank/DDBJ whole genome shotgun (WGS) entry which is preliminary data.</text>
</comment>
<dbReference type="AlphaFoldDB" id="A0A3P3VNA4"/>
<comment type="similarity">
    <text evidence="2 6">Belongs to the band 7/mec-2 family. HflK subfamily.</text>
</comment>
<protein>
    <recommendedName>
        <fullName evidence="6">Protein HflK</fullName>
    </recommendedName>
</protein>
<dbReference type="InterPro" id="IPR010201">
    <property type="entry name" value="HflK"/>
</dbReference>
<keyword evidence="3 6" id="KW-0812">Transmembrane</keyword>
<dbReference type="Gene3D" id="3.30.479.30">
    <property type="entry name" value="Band 7 domain"/>
    <property type="match status" value="1"/>
</dbReference>
<evidence type="ECO:0000256" key="8">
    <source>
        <dbReference type="SAM" id="MobiDB-lite"/>
    </source>
</evidence>
<feature type="coiled-coil region" evidence="7">
    <location>
        <begin position="257"/>
        <end position="299"/>
    </location>
</feature>
<dbReference type="Pfam" id="PF01145">
    <property type="entry name" value="Band_7"/>
    <property type="match status" value="1"/>
</dbReference>
<evidence type="ECO:0000256" key="5">
    <source>
        <dbReference type="ARBA" id="ARBA00023136"/>
    </source>
</evidence>
<dbReference type="PANTHER" id="PTHR43327:SF2">
    <property type="entry name" value="MODULATOR OF FTSH PROTEASE HFLK"/>
    <property type="match status" value="1"/>
</dbReference>
<reference evidence="10 11" key="1">
    <citation type="submission" date="2018-08" db="EMBL/GenBank/DDBJ databases">
        <authorList>
            <person name="Khan S.A."/>
        </authorList>
    </citation>
    <scope>NUCLEOTIDE SEQUENCE [LARGE SCALE GENOMIC DNA]</scope>
    <source>
        <strain evidence="10 11">GTF-13</strain>
    </source>
</reference>
<evidence type="ECO:0000313" key="11">
    <source>
        <dbReference type="Proteomes" id="UP000280792"/>
    </source>
</evidence>
<keyword evidence="4 6" id="KW-1133">Transmembrane helix</keyword>